<dbReference type="InterPro" id="IPR019322">
    <property type="entry name" value="TIMM29"/>
</dbReference>
<comment type="caution">
    <text evidence="1">The sequence shown here is derived from an EMBL/GenBank/DDBJ whole genome shotgun (WGS) entry which is preliminary data.</text>
</comment>
<protein>
    <submittedName>
        <fullName evidence="1">Uncharacterized protein</fullName>
    </submittedName>
</protein>
<dbReference type="Pfam" id="PF10171">
    <property type="entry name" value="Tim29"/>
    <property type="match status" value="1"/>
</dbReference>
<keyword evidence="2" id="KW-1185">Reference proteome</keyword>
<organism evidence="1 2">
    <name type="scientific">Ranatra chinensis</name>
    <dbReference type="NCBI Taxonomy" id="642074"/>
    <lineage>
        <taxon>Eukaryota</taxon>
        <taxon>Metazoa</taxon>
        <taxon>Ecdysozoa</taxon>
        <taxon>Arthropoda</taxon>
        <taxon>Hexapoda</taxon>
        <taxon>Insecta</taxon>
        <taxon>Pterygota</taxon>
        <taxon>Neoptera</taxon>
        <taxon>Paraneoptera</taxon>
        <taxon>Hemiptera</taxon>
        <taxon>Heteroptera</taxon>
        <taxon>Panheteroptera</taxon>
        <taxon>Nepomorpha</taxon>
        <taxon>Nepidae</taxon>
        <taxon>Ranatrinae</taxon>
        <taxon>Ranatra</taxon>
    </lineage>
</organism>
<dbReference type="EMBL" id="JBFDAA010000003">
    <property type="protein sequence ID" value="KAL1138951.1"/>
    <property type="molecule type" value="Genomic_DNA"/>
</dbReference>
<dbReference type="AlphaFoldDB" id="A0ABD0YT69"/>
<dbReference type="PANTHER" id="PTHR21435">
    <property type="entry name" value="MITOCHONDRIAL IMPORT INNER MEMBRANE TRANSLOCASE SUBUNIT TIM29"/>
    <property type="match status" value="1"/>
</dbReference>
<gene>
    <name evidence="1" type="ORF">AAG570_009013</name>
</gene>
<accession>A0ABD0YT69</accession>
<dbReference type="PANTHER" id="PTHR21435:SF1">
    <property type="entry name" value="MITOCHONDRIAL IMPORT INNER MEMBRANE TRANSLOCASE SUBUNIT TIM29"/>
    <property type="match status" value="1"/>
</dbReference>
<evidence type="ECO:0000313" key="1">
    <source>
        <dbReference type="EMBL" id="KAL1138951.1"/>
    </source>
</evidence>
<sequence length="170" mass="19422">FTGTFIEKWADYWKGVLSDYAQVGRDVATDAVNNPAKAAAIVATISFLGYCAHTNPDDNHFRDRLLEHVNSFAMIAQPVRNSNSVSYIMQLATAYNAGQVRLFSAGFFTVVWLADYNSSMGQYKANCNYLSPSVFDFHKRIVDIGFLNRWWLIDYKMLDYDVSLEEWNKT</sequence>
<dbReference type="Proteomes" id="UP001558652">
    <property type="component" value="Unassembled WGS sequence"/>
</dbReference>
<proteinExistence type="predicted"/>
<evidence type="ECO:0000313" key="2">
    <source>
        <dbReference type="Proteomes" id="UP001558652"/>
    </source>
</evidence>
<reference evidence="1 2" key="1">
    <citation type="submission" date="2024-07" db="EMBL/GenBank/DDBJ databases">
        <title>Chromosome-level genome assembly of the water stick insect Ranatra chinensis (Heteroptera: Nepidae).</title>
        <authorList>
            <person name="Liu X."/>
        </authorList>
    </citation>
    <scope>NUCLEOTIDE SEQUENCE [LARGE SCALE GENOMIC DNA]</scope>
    <source>
        <strain evidence="1">Cailab_2021Rc</strain>
        <tissue evidence="1">Muscle</tissue>
    </source>
</reference>
<feature type="non-terminal residue" evidence="1">
    <location>
        <position position="1"/>
    </location>
</feature>
<name>A0ABD0YT69_9HEMI</name>